<name>A0A840E142_9BACT</name>
<dbReference type="AlphaFoldDB" id="A0A840E142"/>
<evidence type="ECO:0000313" key="5">
    <source>
        <dbReference type="Proteomes" id="UP000576209"/>
    </source>
</evidence>
<dbReference type="SUPFAM" id="SSF53649">
    <property type="entry name" value="Alkaline phosphatase-like"/>
    <property type="match status" value="1"/>
</dbReference>
<evidence type="ECO:0000259" key="3">
    <source>
        <dbReference type="Pfam" id="PF00884"/>
    </source>
</evidence>
<keyword evidence="5" id="KW-1185">Reference proteome</keyword>
<organism evidence="4 5">
    <name type="scientific">Neolewinella aquimaris</name>
    <dbReference type="NCBI Taxonomy" id="1835722"/>
    <lineage>
        <taxon>Bacteria</taxon>
        <taxon>Pseudomonadati</taxon>
        <taxon>Bacteroidota</taxon>
        <taxon>Saprospiria</taxon>
        <taxon>Saprospirales</taxon>
        <taxon>Lewinellaceae</taxon>
        <taxon>Neolewinella</taxon>
    </lineage>
</organism>
<dbReference type="InterPro" id="IPR000917">
    <property type="entry name" value="Sulfatase_N"/>
</dbReference>
<dbReference type="InterPro" id="IPR017850">
    <property type="entry name" value="Alkaline_phosphatase_core_sf"/>
</dbReference>
<comment type="caution">
    <text evidence="4">The sequence shown here is derived from an EMBL/GenBank/DDBJ whole genome shotgun (WGS) entry which is preliminary data.</text>
</comment>
<evidence type="ECO:0000313" key="4">
    <source>
        <dbReference type="EMBL" id="MBB4079254.1"/>
    </source>
</evidence>
<protein>
    <submittedName>
        <fullName evidence="4">Arylsulfatase A-like enzyme</fullName>
    </submittedName>
</protein>
<feature type="domain" description="Sulfatase N-terminal" evidence="3">
    <location>
        <begin position="36"/>
        <end position="343"/>
    </location>
</feature>
<reference evidence="4 5" key="1">
    <citation type="submission" date="2020-08" db="EMBL/GenBank/DDBJ databases">
        <title>Genomic Encyclopedia of Type Strains, Phase IV (KMG-IV): sequencing the most valuable type-strain genomes for metagenomic binning, comparative biology and taxonomic classification.</title>
        <authorList>
            <person name="Goeker M."/>
        </authorList>
    </citation>
    <scope>NUCLEOTIDE SEQUENCE [LARGE SCALE GENOMIC DNA]</scope>
    <source>
        <strain evidence="4 5">DSM 105137</strain>
    </source>
</reference>
<dbReference type="GO" id="GO:0004065">
    <property type="term" value="F:arylsulfatase activity"/>
    <property type="evidence" value="ECO:0007669"/>
    <property type="project" value="TreeGrafter"/>
</dbReference>
<dbReference type="PANTHER" id="PTHR42693">
    <property type="entry name" value="ARYLSULFATASE FAMILY MEMBER"/>
    <property type="match status" value="1"/>
</dbReference>
<comment type="similarity">
    <text evidence="1">Belongs to the sulfatase family.</text>
</comment>
<dbReference type="InterPro" id="IPR050738">
    <property type="entry name" value="Sulfatase"/>
</dbReference>
<proteinExistence type="inferred from homology"/>
<dbReference type="PROSITE" id="PS51257">
    <property type="entry name" value="PROKAR_LIPOPROTEIN"/>
    <property type="match status" value="1"/>
</dbReference>
<dbReference type="EMBL" id="JACIFF010000004">
    <property type="protein sequence ID" value="MBB4079254.1"/>
    <property type="molecule type" value="Genomic_DNA"/>
</dbReference>
<evidence type="ECO:0000256" key="1">
    <source>
        <dbReference type="ARBA" id="ARBA00008779"/>
    </source>
</evidence>
<gene>
    <name evidence="4" type="ORF">GGR28_001874</name>
</gene>
<sequence length="578" mass="66103">MLFRWLRSCGPALLLALVSCQTTDERPETPTPGVQPNVLWIVCEDMSPLLAAFGDSTIQTPNLSRLAARGVRFPNTFSVAGVCAPSRFAIATGVYPISGGGHHMRTQNGVRQLRALGLPGEYGAPVDTSVKMMSQVLRENGYFTTNNAKTDYQFQAPKTAWDEQGWQAHWRHRPPGKPFFSIFNLEITHESQVWSTRRGTLRFREGFETDTFPMEDYRTGYSEDERPAIQLPDDLPVPLPPYLADTELTRTDVRRVYDNIRIMDEQVGFLLDQLEQDGLTDSTIIFFYSDHGGPLPRQKRLLYDSGLRVPMIVAWPDNRRAGEIDSTLFSFVDFAPSVESMVGIAPAEYLQGQANFGEYRVPERDYIFAASDRLDEHYDRIRAARDHRFKYLRNYYPERGYYLPLVYREQMASMQELLRLRDEGRLTDAQAEWFRNRKPTEELFDTRNDPHELTNLAGRPEYADKLTELRAAMDAWLDRVGDRGAVPEVEMVQEFWNGSDEMPLTGRPQLRRDSLGRFILESKTPGAQIAYRILPEDQGIEGWRVYTGPFTFNTDGGDTLRAVAQRIGYRESGLSEGW</sequence>
<dbReference type="Gene3D" id="3.40.720.10">
    <property type="entry name" value="Alkaline Phosphatase, subunit A"/>
    <property type="match status" value="1"/>
</dbReference>
<dbReference type="Proteomes" id="UP000576209">
    <property type="component" value="Unassembled WGS sequence"/>
</dbReference>
<dbReference type="RefSeq" id="WP_183495507.1">
    <property type="nucleotide sequence ID" value="NZ_JACIFF010000004.1"/>
</dbReference>
<evidence type="ECO:0000256" key="2">
    <source>
        <dbReference type="ARBA" id="ARBA00022801"/>
    </source>
</evidence>
<dbReference type="Pfam" id="PF00884">
    <property type="entry name" value="Sulfatase"/>
    <property type="match status" value="1"/>
</dbReference>
<dbReference type="CDD" id="cd16027">
    <property type="entry name" value="SGSH"/>
    <property type="match status" value="1"/>
</dbReference>
<dbReference type="PANTHER" id="PTHR42693:SF53">
    <property type="entry name" value="ENDO-4-O-SULFATASE"/>
    <property type="match status" value="1"/>
</dbReference>
<keyword evidence="2" id="KW-0378">Hydrolase</keyword>
<accession>A0A840E142</accession>